<keyword evidence="4" id="KW-0648">Protein biosynthesis</keyword>
<organism evidence="4 5">
    <name type="scientific">Candidatus Iainarchaeum sp</name>
    <dbReference type="NCBI Taxonomy" id="3101447"/>
    <lineage>
        <taxon>Archaea</taxon>
        <taxon>Candidatus Iainarchaeota</taxon>
        <taxon>Candidatus Iainarchaeia</taxon>
        <taxon>Candidatus Iainarchaeales</taxon>
        <taxon>Candidatus Iainarchaeaceae</taxon>
        <taxon>Candidatus Iainarchaeum</taxon>
    </lineage>
</organism>
<dbReference type="PROSITE" id="PS00301">
    <property type="entry name" value="G_TR_1"/>
    <property type="match status" value="1"/>
</dbReference>
<evidence type="ECO:0000259" key="3">
    <source>
        <dbReference type="PROSITE" id="PS51722"/>
    </source>
</evidence>
<dbReference type="PRINTS" id="PR00315">
    <property type="entry name" value="ELONGATNFCT"/>
</dbReference>
<accession>A0A8T4KVY7</accession>
<dbReference type="InterPro" id="IPR050100">
    <property type="entry name" value="TRAFAC_GTPase_members"/>
</dbReference>
<dbReference type="GO" id="GO:0005525">
    <property type="term" value="F:GTP binding"/>
    <property type="evidence" value="ECO:0007669"/>
    <property type="project" value="UniProtKB-KW"/>
</dbReference>
<dbReference type="Pfam" id="PF22594">
    <property type="entry name" value="GTP-eEF1A_C"/>
    <property type="match status" value="1"/>
</dbReference>
<dbReference type="EMBL" id="JAGVWD010000005">
    <property type="protein sequence ID" value="MBS3057060.1"/>
    <property type="molecule type" value="Genomic_DNA"/>
</dbReference>
<dbReference type="InterPro" id="IPR009001">
    <property type="entry name" value="Transl_elong_EF1A/Init_IF2_C"/>
</dbReference>
<dbReference type="Gene3D" id="2.40.30.10">
    <property type="entry name" value="Translation factors"/>
    <property type="match status" value="2"/>
</dbReference>
<dbReference type="InterPro" id="IPR031157">
    <property type="entry name" value="G_TR_CS"/>
</dbReference>
<dbReference type="GO" id="GO:0003924">
    <property type="term" value="F:GTPase activity"/>
    <property type="evidence" value="ECO:0007669"/>
    <property type="project" value="InterPro"/>
</dbReference>
<reference evidence="4" key="1">
    <citation type="submission" date="2021-03" db="EMBL/GenBank/DDBJ databases">
        <authorList>
            <person name="Jaffe A."/>
        </authorList>
    </citation>
    <scope>NUCLEOTIDE SEQUENCE</scope>
    <source>
        <strain evidence="4">RIFCSPHIGHO2_01_FULL_AR10_44_11</strain>
    </source>
</reference>
<reference evidence="4" key="2">
    <citation type="submission" date="2021-05" db="EMBL/GenBank/DDBJ databases">
        <title>Protein family content uncovers lineage relationships and bacterial pathway maintenance mechanisms in DPANN archaea.</title>
        <authorList>
            <person name="Castelle C.J."/>
            <person name="Meheust R."/>
            <person name="Jaffe A.L."/>
            <person name="Seitz K."/>
            <person name="Gong X."/>
            <person name="Baker B.J."/>
            <person name="Banfield J.F."/>
        </authorList>
    </citation>
    <scope>NUCLEOTIDE SEQUENCE</scope>
    <source>
        <strain evidence="4">RIFCSPHIGHO2_01_FULL_AR10_44_11</strain>
    </source>
</reference>
<dbReference type="Gene3D" id="3.40.50.300">
    <property type="entry name" value="P-loop containing nucleotide triphosphate hydrolases"/>
    <property type="match status" value="1"/>
</dbReference>
<proteinExistence type="predicted"/>
<dbReference type="SUPFAM" id="SSF50447">
    <property type="entry name" value="Translation proteins"/>
    <property type="match status" value="1"/>
</dbReference>
<keyword evidence="2" id="KW-0342">GTP-binding</keyword>
<keyword evidence="4" id="KW-0251">Elongation factor</keyword>
<comment type="caution">
    <text evidence="4">The sequence shown here is derived from an EMBL/GenBank/DDBJ whole genome shotgun (WGS) entry which is preliminary data.</text>
</comment>
<dbReference type="InterPro" id="IPR027417">
    <property type="entry name" value="P-loop_NTPase"/>
</dbReference>
<sequence length="434" mass="48860">MAETGEKELLHPKDMEVIERRPVHLVCIGHVDHGKSSVLGRLFFDTGNVAETVMERIRNTAKELGREGYEFAFVMDQIKEERMRGITIGLAHKKLLTESISFTFADAPGHKDFIKNMLIGASEADCAILVVAADEGIKSQTREHLFLSKMLGLQRVIIAVNKMDLANYGQREFEKRKMEIETLLKEAGYAKEEVPIIPVSALMGDNVVHKSEKMGWFGRNTLFELMQNLPERKLPTELPLRLPVQDVYEISGKFAVIGRISSGTISEGDKIVVLPQNKEFAVGEIFIHNEKVKKAGPNDNVYLFLDKLQKGEIERGGIIGKEDRPTIARKFLAQIIVMNHMESVREDHAQEFDMLTEQANCTITKIVRKIDSCTGAETKENANEIFDNESAIVEIKTEKPIYIEAQNKIPHLSNFRLVEGDVNIGMGICIEVLE</sequence>
<dbReference type="InterPro" id="IPR009000">
    <property type="entry name" value="Transl_B-barrel_sf"/>
</dbReference>
<dbReference type="PROSITE" id="PS51722">
    <property type="entry name" value="G_TR_2"/>
    <property type="match status" value="1"/>
</dbReference>
<evidence type="ECO:0000313" key="5">
    <source>
        <dbReference type="Proteomes" id="UP000677687"/>
    </source>
</evidence>
<feature type="domain" description="Tr-type G" evidence="3">
    <location>
        <begin position="20"/>
        <end position="236"/>
    </location>
</feature>
<dbReference type="InterPro" id="IPR000795">
    <property type="entry name" value="T_Tr_GTP-bd_dom"/>
</dbReference>
<evidence type="ECO:0000313" key="4">
    <source>
        <dbReference type="EMBL" id="MBS3057060.1"/>
    </source>
</evidence>
<keyword evidence="1" id="KW-0547">Nucleotide-binding</keyword>
<dbReference type="Pfam" id="PF03144">
    <property type="entry name" value="GTP_EFTU_D2"/>
    <property type="match status" value="1"/>
</dbReference>
<dbReference type="GO" id="GO:0003746">
    <property type="term" value="F:translation elongation factor activity"/>
    <property type="evidence" value="ECO:0007669"/>
    <property type="project" value="UniProtKB-KW"/>
</dbReference>
<dbReference type="InterPro" id="IPR054696">
    <property type="entry name" value="GTP-eEF1A_C"/>
</dbReference>
<evidence type="ECO:0000256" key="2">
    <source>
        <dbReference type="ARBA" id="ARBA00023134"/>
    </source>
</evidence>
<evidence type="ECO:0000256" key="1">
    <source>
        <dbReference type="ARBA" id="ARBA00022741"/>
    </source>
</evidence>
<dbReference type="Proteomes" id="UP000677687">
    <property type="component" value="Unassembled WGS sequence"/>
</dbReference>
<protein>
    <submittedName>
        <fullName evidence="4">Elongation factor 1-alpha</fullName>
    </submittedName>
</protein>
<dbReference type="SUPFAM" id="SSF52540">
    <property type="entry name" value="P-loop containing nucleoside triphosphate hydrolases"/>
    <property type="match status" value="1"/>
</dbReference>
<name>A0A8T4KVY7_9ARCH</name>
<dbReference type="Pfam" id="PF00009">
    <property type="entry name" value="GTP_EFTU"/>
    <property type="match status" value="1"/>
</dbReference>
<dbReference type="InterPro" id="IPR004161">
    <property type="entry name" value="EFTu-like_2"/>
</dbReference>
<dbReference type="AlphaFoldDB" id="A0A8T4KVY7"/>
<gene>
    <name evidence="4" type="ORF">J4415_00355</name>
</gene>
<dbReference type="PANTHER" id="PTHR23115">
    <property type="entry name" value="TRANSLATION FACTOR"/>
    <property type="match status" value="1"/>
</dbReference>
<dbReference type="SUPFAM" id="SSF50465">
    <property type="entry name" value="EF-Tu/eEF-1alpha/eIF2-gamma C-terminal domain"/>
    <property type="match status" value="1"/>
</dbReference>